<dbReference type="RefSeq" id="WP_194536855.1">
    <property type="nucleotide sequence ID" value="NZ_JACEFB010000002.1"/>
</dbReference>
<sequence length="205" mass="22259">MIPQEVERIRQALAAAKVTVEVDPLLPPQAPLLVRCEAANDKLLLQLAQFPQIGGIHIAEGRLCTAKGYAALKNLPQLQKLAIEHAVLSPASLAAITQCSQLRSLSLIDAGLTDSSIVPLKALTRLEHLNLSQNPKITDAGLKTIAAMERLRSLHLAHCKITDKGLAQLQNLEGLRTLNVVQTAVTQEALERLADAHPNLRNIRR</sequence>
<dbReference type="SMART" id="SM00367">
    <property type="entry name" value="LRR_CC"/>
    <property type="match status" value="3"/>
</dbReference>
<dbReference type="SUPFAM" id="SSF52047">
    <property type="entry name" value="RNI-like"/>
    <property type="match status" value="1"/>
</dbReference>
<dbReference type="InterPro" id="IPR057207">
    <property type="entry name" value="FBXL15_LRR"/>
</dbReference>
<evidence type="ECO:0000313" key="2">
    <source>
        <dbReference type="EMBL" id="MBA2225430.1"/>
    </source>
</evidence>
<dbReference type="GO" id="GO:0031146">
    <property type="term" value="P:SCF-dependent proteasomal ubiquitin-dependent protein catabolic process"/>
    <property type="evidence" value="ECO:0007669"/>
    <property type="project" value="TreeGrafter"/>
</dbReference>
<dbReference type="PANTHER" id="PTHR13318:SF190">
    <property type="entry name" value="PARTNER OF PAIRED, ISOFORM B"/>
    <property type="match status" value="1"/>
</dbReference>
<evidence type="ECO:0000259" key="1">
    <source>
        <dbReference type="Pfam" id="PF25372"/>
    </source>
</evidence>
<name>A0A7V8VCQ1_9BACT</name>
<gene>
    <name evidence="2" type="ORF">H0921_04540</name>
</gene>
<protein>
    <recommendedName>
        <fullName evidence="1">F-box/LRR-repeat protein 15-like leucin rich repeat domain-containing protein</fullName>
    </recommendedName>
</protein>
<dbReference type="InterPro" id="IPR032675">
    <property type="entry name" value="LRR_dom_sf"/>
</dbReference>
<dbReference type="Pfam" id="PF25372">
    <property type="entry name" value="DUF7885"/>
    <property type="match status" value="1"/>
</dbReference>
<dbReference type="Proteomes" id="UP000542342">
    <property type="component" value="Unassembled WGS sequence"/>
</dbReference>
<keyword evidence="3" id="KW-1185">Reference proteome</keyword>
<organism evidence="2 3">
    <name type="scientific">Thermogemmata fonticola</name>
    <dbReference type="NCBI Taxonomy" id="2755323"/>
    <lineage>
        <taxon>Bacteria</taxon>
        <taxon>Pseudomonadati</taxon>
        <taxon>Planctomycetota</taxon>
        <taxon>Planctomycetia</taxon>
        <taxon>Gemmatales</taxon>
        <taxon>Gemmataceae</taxon>
        <taxon>Thermogemmata</taxon>
    </lineage>
</organism>
<dbReference type="AlphaFoldDB" id="A0A7V8VCQ1"/>
<dbReference type="InterPro" id="IPR006553">
    <property type="entry name" value="Leu-rich_rpt_Cys-con_subtyp"/>
</dbReference>
<evidence type="ECO:0000313" key="3">
    <source>
        <dbReference type="Proteomes" id="UP000542342"/>
    </source>
</evidence>
<proteinExistence type="predicted"/>
<dbReference type="EMBL" id="JACEFB010000002">
    <property type="protein sequence ID" value="MBA2225430.1"/>
    <property type="molecule type" value="Genomic_DNA"/>
</dbReference>
<feature type="domain" description="F-box/LRR-repeat protein 15-like leucin rich repeat" evidence="1">
    <location>
        <begin position="65"/>
        <end position="170"/>
    </location>
</feature>
<dbReference type="GO" id="GO:0019005">
    <property type="term" value="C:SCF ubiquitin ligase complex"/>
    <property type="evidence" value="ECO:0007669"/>
    <property type="project" value="TreeGrafter"/>
</dbReference>
<dbReference type="PANTHER" id="PTHR13318">
    <property type="entry name" value="PARTNER OF PAIRED, ISOFORM B-RELATED"/>
    <property type="match status" value="1"/>
</dbReference>
<dbReference type="Gene3D" id="3.80.10.10">
    <property type="entry name" value="Ribonuclease Inhibitor"/>
    <property type="match status" value="1"/>
</dbReference>
<accession>A0A7V8VCQ1</accession>
<reference evidence="2 3" key="1">
    <citation type="submission" date="2020-07" db="EMBL/GenBank/DDBJ databases">
        <title>Thermogemmata thermophila gen. nov., sp. nov., a novel moderate thermophilic planctomycete from a Kamchatka hot spring.</title>
        <authorList>
            <person name="Elcheninov A.G."/>
            <person name="Podosokorskaya O.A."/>
            <person name="Kovaleva O.L."/>
            <person name="Novikov A."/>
            <person name="Bonch-Osmolovskaya E.A."/>
            <person name="Toshchakov S.V."/>
            <person name="Kublanov I.V."/>
        </authorList>
    </citation>
    <scope>NUCLEOTIDE SEQUENCE [LARGE SCALE GENOMIC DNA]</scope>
    <source>
        <strain evidence="2 3">2918</strain>
    </source>
</reference>
<comment type="caution">
    <text evidence="2">The sequence shown here is derived from an EMBL/GenBank/DDBJ whole genome shotgun (WGS) entry which is preliminary data.</text>
</comment>